<evidence type="ECO:0000313" key="4">
    <source>
        <dbReference type="EMBL" id="MEY8039009.1"/>
    </source>
</evidence>
<gene>
    <name evidence="2" type="primary">ureD</name>
    <name evidence="4" type="ORF">AB8O55_06340</name>
</gene>
<comment type="function">
    <text evidence="2">Required for maturation of urease via the functional incorporation of the urease nickel metallocenter.</text>
</comment>
<sequence>MRARARLGTEHDASSGGRGRTRVRILRSEWPLMLRTTAPLRRDVISGWASRGADPARLHLAAAAAGPVGGDALHLEVVVGAGSALVLGEVSPTLLLPGPRGEPSSIRVDIRVGAGATLAWLPQLVIAARGCSHRTEVHVHLDPEARLLLREEVLLGRHGEAPGALAQRLRVTVGDRPLHDQELVLGTPSSGWSGPAVAADHPCLGSLLLVDPAVPEGPRTAGSAAATMPLAGRGCLVTALAPDTSGLREQLDAACADLIGDEQPQPVPAAPTRAAR</sequence>
<evidence type="ECO:0000313" key="5">
    <source>
        <dbReference type="Proteomes" id="UP001564626"/>
    </source>
</evidence>
<accession>A0ABV4CHZ1</accession>
<proteinExistence type="inferred from homology"/>
<keyword evidence="2" id="KW-0996">Nickel insertion</keyword>
<dbReference type="InterPro" id="IPR002669">
    <property type="entry name" value="UreD"/>
</dbReference>
<evidence type="ECO:0000256" key="2">
    <source>
        <dbReference type="HAMAP-Rule" id="MF_01384"/>
    </source>
</evidence>
<keyword evidence="2" id="KW-0963">Cytoplasm</keyword>
<comment type="caution">
    <text evidence="4">The sequence shown here is derived from an EMBL/GenBank/DDBJ whole genome shotgun (WGS) entry which is preliminary data.</text>
</comment>
<feature type="region of interest" description="Disordered" evidence="3">
    <location>
        <begin position="1"/>
        <end position="20"/>
    </location>
</feature>
<name>A0ABV4CHZ1_9PSEU</name>
<dbReference type="HAMAP" id="MF_01384">
    <property type="entry name" value="UreD"/>
    <property type="match status" value="1"/>
</dbReference>
<organism evidence="4 5">
    <name type="scientific">Saccharopolyspora cebuensis</name>
    <dbReference type="NCBI Taxonomy" id="418759"/>
    <lineage>
        <taxon>Bacteria</taxon>
        <taxon>Bacillati</taxon>
        <taxon>Actinomycetota</taxon>
        <taxon>Actinomycetes</taxon>
        <taxon>Pseudonocardiales</taxon>
        <taxon>Pseudonocardiaceae</taxon>
        <taxon>Saccharopolyspora</taxon>
    </lineage>
</organism>
<evidence type="ECO:0000256" key="3">
    <source>
        <dbReference type="SAM" id="MobiDB-lite"/>
    </source>
</evidence>
<protein>
    <recommendedName>
        <fullName evidence="2">Urease accessory protein UreD</fullName>
    </recommendedName>
</protein>
<dbReference type="Proteomes" id="UP001564626">
    <property type="component" value="Unassembled WGS sequence"/>
</dbReference>
<comment type="subcellular location">
    <subcellularLocation>
        <location evidence="2">Cytoplasm</location>
    </subcellularLocation>
</comment>
<dbReference type="RefSeq" id="WP_369774625.1">
    <property type="nucleotide sequence ID" value="NZ_JBGEHV010000008.1"/>
</dbReference>
<reference evidence="4 5" key="1">
    <citation type="submission" date="2024-08" db="EMBL/GenBank/DDBJ databases">
        <title>Genome mining of Saccharopolyspora cebuensis PGLac3 from Nigerian medicinal plant.</title>
        <authorList>
            <person name="Ezeobiora C.E."/>
            <person name="Igbokwe N.H."/>
            <person name="Amin D.H."/>
            <person name="Mendie U.E."/>
        </authorList>
    </citation>
    <scope>NUCLEOTIDE SEQUENCE [LARGE SCALE GENOMIC DNA]</scope>
    <source>
        <strain evidence="4 5">PGLac3</strain>
    </source>
</reference>
<comment type="similarity">
    <text evidence="2">Belongs to the UreD family.</text>
</comment>
<keyword evidence="1 2" id="KW-0143">Chaperone</keyword>
<keyword evidence="5" id="KW-1185">Reference proteome</keyword>
<dbReference type="Pfam" id="PF01774">
    <property type="entry name" value="UreD"/>
    <property type="match status" value="1"/>
</dbReference>
<evidence type="ECO:0000256" key="1">
    <source>
        <dbReference type="ARBA" id="ARBA00023186"/>
    </source>
</evidence>
<dbReference type="EMBL" id="JBGEHV010000008">
    <property type="protein sequence ID" value="MEY8039009.1"/>
    <property type="molecule type" value="Genomic_DNA"/>
</dbReference>
<comment type="subunit">
    <text evidence="2">UreD, UreF and UreG form a complex that acts as a GTP-hydrolysis-dependent molecular chaperone, activating the urease apoprotein by helping to assemble the nickel containing metallocenter of UreC. The UreE protein probably delivers the nickel.</text>
</comment>